<evidence type="ECO:0000256" key="1">
    <source>
        <dbReference type="SAM" id="MobiDB-lite"/>
    </source>
</evidence>
<keyword evidence="3" id="KW-1185">Reference proteome</keyword>
<proteinExistence type="predicted"/>
<gene>
    <name evidence="2" type="ORF">K432DRAFT_387716</name>
</gene>
<reference evidence="2 3" key="1">
    <citation type="journal article" date="2016" name="Nat. Commun.">
        <title>Ectomycorrhizal ecology is imprinted in the genome of the dominant symbiotic fungus Cenococcum geophilum.</title>
        <authorList>
            <consortium name="DOE Joint Genome Institute"/>
            <person name="Peter M."/>
            <person name="Kohler A."/>
            <person name="Ohm R.A."/>
            <person name="Kuo A."/>
            <person name="Krutzmann J."/>
            <person name="Morin E."/>
            <person name="Arend M."/>
            <person name="Barry K.W."/>
            <person name="Binder M."/>
            <person name="Choi C."/>
            <person name="Clum A."/>
            <person name="Copeland A."/>
            <person name="Grisel N."/>
            <person name="Haridas S."/>
            <person name="Kipfer T."/>
            <person name="LaButti K."/>
            <person name="Lindquist E."/>
            <person name="Lipzen A."/>
            <person name="Maire R."/>
            <person name="Meier B."/>
            <person name="Mihaltcheva S."/>
            <person name="Molinier V."/>
            <person name="Murat C."/>
            <person name="Poggeler S."/>
            <person name="Quandt C.A."/>
            <person name="Sperisen C."/>
            <person name="Tritt A."/>
            <person name="Tisserant E."/>
            <person name="Crous P.W."/>
            <person name="Henrissat B."/>
            <person name="Nehls U."/>
            <person name="Egli S."/>
            <person name="Spatafora J.W."/>
            <person name="Grigoriev I.V."/>
            <person name="Martin F.M."/>
        </authorList>
    </citation>
    <scope>NUCLEOTIDE SEQUENCE [LARGE SCALE GENOMIC DNA]</scope>
    <source>
        <strain evidence="2 3">CBS 459.81</strain>
    </source>
</reference>
<feature type="region of interest" description="Disordered" evidence="1">
    <location>
        <begin position="25"/>
        <end position="55"/>
    </location>
</feature>
<sequence length="69" mass="7826">MESSKKVNKVILVLLPRSTVFQRDSLVDDEDAEQDKNAKDVGNSGDNEDSDQANPLVTLTRPWIRIWQV</sequence>
<name>A0A8E2J7T8_9PEZI</name>
<accession>A0A8E2J7T8</accession>
<dbReference type="Proteomes" id="UP000250266">
    <property type="component" value="Unassembled WGS sequence"/>
</dbReference>
<evidence type="ECO:0000313" key="2">
    <source>
        <dbReference type="EMBL" id="OCK72692.1"/>
    </source>
</evidence>
<dbReference type="AlphaFoldDB" id="A0A8E2J7T8"/>
<organism evidence="2 3">
    <name type="scientific">Lepidopterella palustris CBS 459.81</name>
    <dbReference type="NCBI Taxonomy" id="1314670"/>
    <lineage>
        <taxon>Eukaryota</taxon>
        <taxon>Fungi</taxon>
        <taxon>Dikarya</taxon>
        <taxon>Ascomycota</taxon>
        <taxon>Pezizomycotina</taxon>
        <taxon>Dothideomycetes</taxon>
        <taxon>Pleosporomycetidae</taxon>
        <taxon>Mytilinidiales</taxon>
        <taxon>Argynnaceae</taxon>
        <taxon>Lepidopterella</taxon>
    </lineage>
</organism>
<protein>
    <submittedName>
        <fullName evidence="2">Uncharacterized protein</fullName>
    </submittedName>
</protein>
<evidence type="ECO:0000313" key="3">
    <source>
        <dbReference type="Proteomes" id="UP000250266"/>
    </source>
</evidence>
<dbReference type="EMBL" id="KV747276">
    <property type="protein sequence ID" value="OCK72692.1"/>
    <property type="molecule type" value="Genomic_DNA"/>
</dbReference>